<evidence type="ECO:0008006" key="4">
    <source>
        <dbReference type="Google" id="ProtNLM"/>
    </source>
</evidence>
<dbReference type="PANTHER" id="PTHR45999:SF9">
    <property type="entry name" value="BAI1-ASSOCIATED PROTEIN 3"/>
    <property type="match status" value="1"/>
</dbReference>
<gene>
    <name evidence="2" type="ORF">GPUH_LOCUS26322</name>
</gene>
<proteinExistence type="predicted"/>
<dbReference type="Proteomes" id="UP000271098">
    <property type="component" value="Unassembled WGS sequence"/>
</dbReference>
<dbReference type="GO" id="GO:0099503">
    <property type="term" value="C:secretory vesicle"/>
    <property type="evidence" value="ECO:0007669"/>
    <property type="project" value="TreeGrafter"/>
</dbReference>
<name>A0A3P7PL33_9BILA</name>
<keyword evidence="1" id="KW-0268">Exocytosis</keyword>
<evidence type="ECO:0000313" key="2">
    <source>
        <dbReference type="EMBL" id="VDN45387.1"/>
    </source>
</evidence>
<dbReference type="AlphaFoldDB" id="A0A3P7PL33"/>
<dbReference type="PANTHER" id="PTHR45999">
    <property type="entry name" value="UNC-13-4A, ISOFORM B"/>
    <property type="match status" value="1"/>
</dbReference>
<dbReference type="OrthoDB" id="7976202at2759"/>
<dbReference type="Gene3D" id="2.60.40.150">
    <property type="entry name" value="C2 domain"/>
    <property type="match status" value="1"/>
</dbReference>
<accession>A0A3P7PL33</accession>
<keyword evidence="3" id="KW-1185">Reference proteome</keyword>
<reference evidence="2 3" key="1">
    <citation type="submission" date="2018-11" db="EMBL/GenBank/DDBJ databases">
        <authorList>
            <consortium name="Pathogen Informatics"/>
        </authorList>
    </citation>
    <scope>NUCLEOTIDE SEQUENCE [LARGE SCALE GENOMIC DNA]</scope>
</reference>
<organism evidence="2 3">
    <name type="scientific">Gongylonema pulchrum</name>
    <dbReference type="NCBI Taxonomy" id="637853"/>
    <lineage>
        <taxon>Eukaryota</taxon>
        <taxon>Metazoa</taxon>
        <taxon>Ecdysozoa</taxon>
        <taxon>Nematoda</taxon>
        <taxon>Chromadorea</taxon>
        <taxon>Rhabditida</taxon>
        <taxon>Spirurina</taxon>
        <taxon>Spiruromorpha</taxon>
        <taxon>Spiruroidea</taxon>
        <taxon>Gongylonematidae</taxon>
        <taxon>Gongylonema</taxon>
    </lineage>
</organism>
<protein>
    <recommendedName>
        <fullName evidence="4">C2 domain-containing protein</fullName>
    </recommendedName>
</protein>
<dbReference type="InterPro" id="IPR052095">
    <property type="entry name" value="UNC-13_domain"/>
</dbReference>
<dbReference type="InterPro" id="IPR035892">
    <property type="entry name" value="C2_domain_sf"/>
</dbReference>
<sequence>MPTKILQDIPSTGVEDWFTLEKRSERSEVSGQVKLKLWLSTKEERDEKDDDVTIDVKQHVGLIQQFALHEIKQSNVRFFESSI</sequence>
<evidence type="ECO:0000256" key="1">
    <source>
        <dbReference type="ARBA" id="ARBA00022483"/>
    </source>
</evidence>
<evidence type="ECO:0000313" key="3">
    <source>
        <dbReference type="Proteomes" id="UP000271098"/>
    </source>
</evidence>
<dbReference type="EMBL" id="UYRT01110002">
    <property type="protein sequence ID" value="VDN45387.1"/>
    <property type="molecule type" value="Genomic_DNA"/>
</dbReference>
<dbReference type="GO" id="GO:0006887">
    <property type="term" value="P:exocytosis"/>
    <property type="evidence" value="ECO:0007669"/>
    <property type="project" value="UniProtKB-KW"/>
</dbReference>